<dbReference type="OrthoDB" id="332524at2759"/>
<dbReference type="EMBL" id="CP016247">
    <property type="protein sequence ID" value="ANQ08196.1"/>
    <property type="molecule type" value="Genomic_DNA"/>
</dbReference>
<evidence type="ECO:0000256" key="1">
    <source>
        <dbReference type="SAM" id="SignalP"/>
    </source>
</evidence>
<dbReference type="VEuPathDB" id="PlasmoDB:PCOAH_00025830"/>
<evidence type="ECO:0000313" key="3">
    <source>
        <dbReference type="Proteomes" id="UP000092716"/>
    </source>
</evidence>
<organism evidence="2 3">
    <name type="scientific">Plasmodium coatneyi</name>
    <dbReference type="NCBI Taxonomy" id="208452"/>
    <lineage>
        <taxon>Eukaryota</taxon>
        <taxon>Sar</taxon>
        <taxon>Alveolata</taxon>
        <taxon>Apicomplexa</taxon>
        <taxon>Aconoidasida</taxon>
        <taxon>Haemosporida</taxon>
        <taxon>Plasmodiidae</taxon>
        <taxon>Plasmodium</taxon>
    </lineage>
</organism>
<feature type="signal peptide" evidence="1">
    <location>
        <begin position="1"/>
        <end position="18"/>
    </location>
</feature>
<dbReference type="RefSeq" id="XP_019914891.1">
    <property type="nucleotide sequence ID" value="XM_020059388.1"/>
</dbReference>
<sequence length="284" mass="33082">MKCVALILVCIAFHVQQGVGPFRLKRRGVHSCPSFVLHPRKTSRGNTNRINRGKTNRTNRGNNSKVFLWGYPIYDDSPFKLRRPKIYPNFEYGELRKSQDFDYVISTNLAQKNYKIPDVGYLYNVEEMGTGKTDDVHTPIEMVFGERDVDPNEVEKIKAVLNIFDQGNGMGICTLMGAKRGHFAFKYNGYLGHFHGIKNYLRFLINKHYPGAKVTLISEHWIDPIDESVCVRHSNIPFSKIGHQRRLVFNKYDYIYENDKNRRIYKAENRSNPWAFHDDPQMLT</sequence>
<evidence type="ECO:0000313" key="2">
    <source>
        <dbReference type="EMBL" id="ANQ08196.1"/>
    </source>
</evidence>
<proteinExistence type="predicted"/>
<dbReference type="GeneID" id="30909311"/>
<protein>
    <submittedName>
        <fullName evidence="2">Uncharacterized protein</fullName>
    </submittedName>
</protein>
<dbReference type="AlphaFoldDB" id="A0A1B1DZI1"/>
<gene>
    <name evidence="2" type="ORF">PCOAH_00025830</name>
</gene>
<dbReference type="Proteomes" id="UP000092716">
    <property type="component" value="Chromosome 9"/>
</dbReference>
<accession>A0A1B1DZI1</accession>
<reference evidence="3" key="1">
    <citation type="submission" date="2016-06" db="EMBL/GenBank/DDBJ databases">
        <title>First high quality genome sequence of Plasmodium coatneyi using continuous long reads from single molecule, real-time sequencing.</title>
        <authorList>
            <person name="Chien J.-T."/>
            <person name="Pakala S.B."/>
            <person name="Geraldo J.A."/>
            <person name="Lapp S.A."/>
            <person name="Barnwell J.W."/>
            <person name="Kissinger J.C."/>
            <person name="Galinski M.R."/>
            <person name="Humphrey J.C."/>
        </authorList>
    </citation>
    <scope>NUCLEOTIDE SEQUENCE [LARGE SCALE GENOMIC DNA]</scope>
    <source>
        <strain evidence="3">Hackeri</strain>
    </source>
</reference>
<feature type="chain" id="PRO_5008521414" evidence="1">
    <location>
        <begin position="19"/>
        <end position="284"/>
    </location>
</feature>
<name>A0A1B1DZI1_9APIC</name>
<keyword evidence="3" id="KW-1185">Reference proteome</keyword>
<keyword evidence="1" id="KW-0732">Signal</keyword>
<dbReference type="KEGG" id="pcot:PCOAH_00025830"/>